<reference evidence="1" key="1">
    <citation type="submission" date="2021-02" db="EMBL/GenBank/DDBJ databases">
        <authorList>
            <consortium name="DOE Joint Genome Institute"/>
            <person name="Ahrendt S."/>
            <person name="Looney B.P."/>
            <person name="Miyauchi S."/>
            <person name="Morin E."/>
            <person name="Drula E."/>
            <person name="Courty P.E."/>
            <person name="Chicoki N."/>
            <person name="Fauchery L."/>
            <person name="Kohler A."/>
            <person name="Kuo A."/>
            <person name="Labutti K."/>
            <person name="Pangilinan J."/>
            <person name="Lipzen A."/>
            <person name="Riley R."/>
            <person name="Andreopoulos W."/>
            <person name="He G."/>
            <person name="Johnson J."/>
            <person name="Barry K.W."/>
            <person name="Grigoriev I.V."/>
            <person name="Nagy L."/>
            <person name="Hibbett D."/>
            <person name="Henrissat B."/>
            <person name="Matheny P.B."/>
            <person name="Labbe J."/>
            <person name="Martin F."/>
        </authorList>
    </citation>
    <scope>NUCLEOTIDE SEQUENCE</scope>
    <source>
        <strain evidence="1">FP105234-sp</strain>
    </source>
</reference>
<protein>
    <submittedName>
        <fullName evidence="1">Uncharacterized protein</fullName>
    </submittedName>
</protein>
<organism evidence="1 2">
    <name type="scientific">Auriscalpium vulgare</name>
    <dbReference type="NCBI Taxonomy" id="40419"/>
    <lineage>
        <taxon>Eukaryota</taxon>
        <taxon>Fungi</taxon>
        <taxon>Dikarya</taxon>
        <taxon>Basidiomycota</taxon>
        <taxon>Agaricomycotina</taxon>
        <taxon>Agaricomycetes</taxon>
        <taxon>Russulales</taxon>
        <taxon>Auriscalpiaceae</taxon>
        <taxon>Auriscalpium</taxon>
    </lineage>
</organism>
<evidence type="ECO:0000313" key="1">
    <source>
        <dbReference type="EMBL" id="KAI0046062.1"/>
    </source>
</evidence>
<accession>A0ACB8RQ71</accession>
<proteinExistence type="predicted"/>
<gene>
    <name evidence="1" type="ORF">FA95DRAFT_1607204</name>
</gene>
<sequence length="900" mass="97492">MSDDGYRTNCTASDDTDQKCTSVRLTNGQSVGMTLTAEAGFISMVSVLVLFALIARNLIFNRRWASGTRRLLQEPTDIYMLTLFIFDLIQALGGVVDIKWIHGSFVHTGPFCTAQGVLQQLGEVGVALATLAITVHTFIVVFWHKGVHSRRAASAVVAVIWIFVILWSSIGPGISKHYEVPSPYWCWIGRQHQIDQILGEYLWLWVTLFSSVLAYVPLFLWSRGNLSRDGWAWRLHAAGDVNDADARRAYGMLAYPAVYSVLVIPLSVARFRAFNGHHVPAGVTFTAITLFYLSGFANVLLLLITRPTLLLLRPPPEPLPVEAVQVQIGGGGGMAMGQVGGDEEGGWDLPSRRSITIFDATPPLSPTTSPHPPSSSSTSTSSLSLPLHDIMRQDNLYSPERTLDTASASQATLHTKLTLLPEQLDEDAVMLDDWSDDEQVSESEPESPRPPPLSSSRPSLPHRTTSYSKRHSSVDTPREVPFPYPLASAPSHTVPRPASVSFPRSPSHPQPDPEPQASSSARSSSVPSSDDVIDVAKLARQDQPPAYEKGDRPGSRPSSRPPFVTRNSRPLPAVPRRAGETSSSSSTPSPLERSSGDPTPSSSSRESSDSPHQSQAPSNSPIFPFGRPFSAPGNVVLPVVPPGRLQAADPAADNWYDRNSTASLPLPLQTPYHTLPSVRSTRDLNQGDANRGSDAAPQPSRSELAVPVLPSSASVISSISYAPPPPYSATAPLPQHNGSSATLLSRSVSDYFPAVTAPQPARASPVQPSRLPPPAPPTILAPSAPPGDDRNHRAPHEPFLDAPPPADSWIAVETVPSEYTLVVRLPGFKRDGITLATRRRRILHLVADSWEAGGGHFERRISFGYDADLGQVRAEFDGELLRVIVPRRAPSVTWYGEARE</sequence>
<dbReference type="Proteomes" id="UP000814033">
    <property type="component" value="Unassembled WGS sequence"/>
</dbReference>
<evidence type="ECO:0000313" key="2">
    <source>
        <dbReference type="Proteomes" id="UP000814033"/>
    </source>
</evidence>
<keyword evidence="2" id="KW-1185">Reference proteome</keyword>
<name>A0ACB8RQ71_9AGAM</name>
<comment type="caution">
    <text evidence="1">The sequence shown here is derived from an EMBL/GenBank/DDBJ whole genome shotgun (WGS) entry which is preliminary data.</text>
</comment>
<reference evidence="1" key="2">
    <citation type="journal article" date="2022" name="New Phytol.">
        <title>Evolutionary transition to the ectomycorrhizal habit in the genomes of a hyperdiverse lineage of mushroom-forming fungi.</title>
        <authorList>
            <person name="Looney B."/>
            <person name="Miyauchi S."/>
            <person name="Morin E."/>
            <person name="Drula E."/>
            <person name="Courty P.E."/>
            <person name="Kohler A."/>
            <person name="Kuo A."/>
            <person name="LaButti K."/>
            <person name="Pangilinan J."/>
            <person name="Lipzen A."/>
            <person name="Riley R."/>
            <person name="Andreopoulos W."/>
            <person name="He G."/>
            <person name="Johnson J."/>
            <person name="Nolan M."/>
            <person name="Tritt A."/>
            <person name="Barry K.W."/>
            <person name="Grigoriev I.V."/>
            <person name="Nagy L.G."/>
            <person name="Hibbett D."/>
            <person name="Henrissat B."/>
            <person name="Matheny P.B."/>
            <person name="Labbe J."/>
            <person name="Martin F.M."/>
        </authorList>
    </citation>
    <scope>NUCLEOTIDE SEQUENCE</scope>
    <source>
        <strain evidence="1">FP105234-sp</strain>
    </source>
</reference>
<dbReference type="EMBL" id="MU275935">
    <property type="protein sequence ID" value="KAI0046062.1"/>
    <property type="molecule type" value="Genomic_DNA"/>
</dbReference>